<comment type="caution">
    <text evidence="3">The sequence shown here is derived from an EMBL/GenBank/DDBJ whole genome shotgun (WGS) entry which is preliminary data.</text>
</comment>
<dbReference type="Proteomes" id="UP000279259">
    <property type="component" value="Unassembled WGS sequence"/>
</dbReference>
<accession>A0A427Y7P5</accession>
<feature type="region of interest" description="Disordered" evidence="1">
    <location>
        <begin position="16"/>
        <end position="64"/>
    </location>
</feature>
<evidence type="ECO:0000256" key="2">
    <source>
        <dbReference type="SAM" id="Phobius"/>
    </source>
</evidence>
<evidence type="ECO:0000313" key="4">
    <source>
        <dbReference type="Proteomes" id="UP000279259"/>
    </source>
</evidence>
<keyword evidence="2" id="KW-0812">Transmembrane</keyword>
<sequence length="199" mass="20350">MSGTVTQFVPAWAQAQTQPQPGQPAAPGPGAHAQSLGAHVQPDPTHTTSVPNFHPGVMGPPAYPTPYREAKGSFVLPAPATLQSRTQSHAQLDSLNAGRGRGRLAALPIPKSKKGRFILVGIIIAIIVIAIGLGVGITLKNKNSASGGSAGGSGGSGSSICAPNSCNTNDDCRFGNPLSTRYCTSGTYVQGRQCGRHCD</sequence>
<organism evidence="3 4">
    <name type="scientific">Saitozyma podzolica</name>
    <dbReference type="NCBI Taxonomy" id="1890683"/>
    <lineage>
        <taxon>Eukaryota</taxon>
        <taxon>Fungi</taxon>
        <taxon>Dikarya</taxon>
        <taxon>Basidiomycota</taxon>
        <taxon>Agaricomycotina</taxon>
        <taxon>Tremellomycetes</taxon>
        <taxon>Tremellales</taxon>
        <taxon>Trimorphomycetaceae</taxon>
        <taxon>Saitozyma</taxon>
    </lineage>
</organism>
<proteinExistence type="predicted"/>
<evidence type="ECO:0000256" key="1">
    <source>
        <dbReference type="SAM" id="MobiDB-lite"/>
    </source>
</evidence>
<keyword evidence="2" id="KW-0472">Membrane</keyword>
<evidence type="ECO:0000313" key="3">
    <source>
        <dbReference type="EMBL" id="RSH87098.1"/>
    </source>
</evidence>
<reference evidence="3 4" key="1">
    <citation type="submission" date="2018-11" db="EMBL/GenBank/DDBJ databases">
        <title>Genome sequence of Saitozyma podzolica DSM 27192.</title>
        <authorList>
            <person name="Aliyu H."/>
            <person name="Gorte O."/>
            <person name="Ochsenreither K."/>
        </authorList>
    </citation>
    <scope>NUCLEOTIDE SEQUENCE [LARGE SCALE GENOMIC DNA]</scope>
    <source>
        <strain evidence="3 4">DSM 27192</strain>
    </source>
</reference>
<name>A0A427Y7P5_9TREE</name>
<keyword evidence="2" id="KW-1133">Transmembrane helix</keyword>
<feature type="transmembrane region" description="Helical" evidence="2">
    <location>
        <begin position="117"/>
        <end position="139"/>
    </location>
</feature>
<dbReference type="EMBL" id="RSCD01000018">
    <property type="protein sequence ID" value="RSH87098.1"/>
    <property type="molecule type" value="Genomic_DNA"/>
</dbReference>
<gene>
    <name evidence="3" type="ORF">EHS25_003587</name>
</gene>
<keyword evidence="4" id="KW-1185">Reference proteome</keyword>
<dbReference type="AlphaFoldDB" id="A0A427Y7P5"/>
<protein>
    <submittedName>
        <fullName evidence="3">Uncharacterized protein</fullName>
    </submittedName>
</protein>